<dbReference type="InterPro" id="IPR001841">
    <property type="entry name" value="Znf_RING"/>
</dbReference>
<keyword evidence="10" id="KW-1185">Reference proteome</keyword>
<keyword evidence="2 4" id="KW-0863">Zinc-finger</keyword>
<accession>A0AAU9IX78</accession>
<dbReference type="Proteomes" id="UP001162131">
    <property type="component" value="Unassembled WGS sequence"/>
</dbReference>
<comment type="caution">
    <text evidence="9">The sequence shown here is derived from an EMBL/GenBank/DDBJ whole genome shotgun (WGS) entry which is preliminary data.</text>
</comment>
<evidence type="ECO:0000259" key="7">
    <source>
        <dbReference type="PROSITE" id="PS50089"/>
    </source>
</evidence>
<evidence type="ECO:0000313" key="9">
    <source>
        <dbReference type="EMBL" id="CAG9318308.1"/>
    </source>
</evidence>
<dbReference type="Pfam" id="PF13516">
    <property type="entry name" value="LRR_6"/>
    <property type="match status" value="2"/>
</dbReference>
<keyword evidence="5" id="KW-0175">Coiled coil</keyword>
<dbReference type="Gene3D" id="3.80.10.10">
    <property type="entry name" value="Ribonuclease Inhibitor"/>
    <property type="match status" value="1"/>
</dbReference>
<evidence type="ECO:0000256" key="3">
    <source>
        <dbReference type="ARBA" id="ARBA00022833"/>
    </source>
</evidence>
<dbReference type="Pfam" id="PF13445">
    <property type="entry name" value="zf-RING_UBOX"/>
    <property type="match status" value="1"/>
</dbReference>
<dbReference type="InterPro" id="IPR032675">
    <property type="entry name" value="LRR_dom_sf"/>
</dbReference>
<feature type="domain" description="RING-type" evidence="7">
    <location>
        <begin position="8"/>
        <end position="51"/>
    </location>
</feature>
<dbReference type="EMBL" id="CAJZBQ010000020">
    <property type="protein sequence ID" value="CAG9318308.1"/>
    <property type="molecule type" value="Genomic_DNA"/>
</dbReference>
<dbReference type="SMART" id="SM00184">
    <property type="entry name" value="RING"/>
    <property type="match status" value="1"/>
</dbReference>
<dbReference type="Gene3D" id="3.30.40.10">
    <property type="entry name" value="Zinc/RING finger domain, C3HC4 (zinc finger)"/>
    <property type="match status" value="1"/>
</dbReference>
<dbReference type="SMART" id="SM00368">
    <property type="entry name" value="LRR_RI"/>
    <property type="match status" value="2"/>
</dbReference>
<dbReference type="PANTHER" id="PTHR24103">
    <property type="entry name" value="E3 UBIQUITIN-PROTEIN LIGASE TRIM"/>
    <property type="match status" value="1"/>
</dbReference>
<evidence type="ECO:0000256" key="2">
    <source>
        <dbReference type="ARBA" id="ARBA00022771"/>
    </source>
</evidence>
<dbReference type="SUPFAM" id="SSF57850">
    <property type="entry name" value="RING/U-box"/>
    <property type="match status" value="1"/>
</dbReference>
<protein>
    <recommendedName>
        <fullName evidence="11">RING-type domain-containing protein</fullName>
    </recommendedName>
</protein>
<evidence type="ECO:0000256" key="5">
    <source>
        <dbReference type="SAM" id="Coils"/>
    </source>
</evidence>
<reference evidence="9" key="1">
    <citation type="submission" date="2021-09" db="EMBL/GenBank/DDBJ databases">
        <authorList>
            <consortium name="AG Swart"/>
            <person name="Singh M."/>
            <person name="Singh A."/>
            <person name="Seah K."/>
            <person name="Emmerich C."/>
        </authorList>
    </citation>
    <scope>NUCLEOTIDE SEQUENCE</scope>
    <source>
        <strain evidence="9">ATCC30299</strain>
    </source>
</reference>
<feature type="domain" description="B box-type" evidence="8">
    <location>
        <begin position="79"/>
        <end position="120"/>
    </location>
</feature>
<evidence type="ECO:0000313" key="10">
    <source>
        <dbReference type="Proteomes" id="UP001162131"/>
    </source>
</evidence>
<evidence type="ECO:0000256" key="4">
    <source>
        <dbReference type="PROSITE-ProRule" id="PRU00024"/>
    </source>
</evidence>
<dbReference type="GO" id="GO:0008270">
    <property type="term" value="F:zinc ion binding"/>
    <property type="evidence" value="ECO:0007669"/>
    <property type="project" value="UniProtKB-KW"/>
</dbReference>
<gene>
    <name evidence="9" type="ORF">BSTOLATCC_MIC20782</name>
</gene>
<dbReference type="InterPro" id="IPR050143">
    <property type="entry name" value="TRIM/RBCC"/>
</dbReference>
<keyword evidence="3" id="KW-0862">Zinc</keyword>
<evidence type="ECO:0000259" key="8">
    <source>
        <dbReference type="PROSITE" id="PS50119"/>
    </source>
</evidence>
<feature type="coiled-coil region" evidence="5">
    <location>
        <begin position="172"/>
        <end position="199"/>
    </location>
</feature>
<dbReference type="Pfam" id="PF00643">
    <property type="entry name" value="zf-B_box"/>
    <property type="match status" value="1"/>
</dbReference>
<dbReference type="SUPFAM" id="SSF57845">
    <property type="entry name" value="B-box zinc-binding domain"/>
    <property type="match status" value="1"/>
</dbReference>
<dbReference type="PROSITE" id="PS50119">
    <property type="entry name" value="ZF_BBOX"/>
    <property type="match status" value="1"/>
</dbReference>
<dbReference type="SUPFAM" id="SSF52047">
    <property type="entry name" value="RNI-like"/>
    <property type="match status" value="1"/>
</dbReference>
<evidence type="ECO:0000256" key="1">
    <source>
        <dbReference type="ARBA" id="ARBA00022723"/>
    </source>
</evidence>
<dbReference type="InterPro" id="IPR000315">
    <property type="entry name" value="Znf_B-box"/>
</dbReference>
<dbReference type="Gene3D" id="3.30.160.60">
    <property type="entry name" value="Classic Zinc Finger"/>
    <property type="match status" value="1"/>
</dbReference>
<dbReference type="InterPro" id="IPR017907">
    <property type="entry name" value="Znf_RING_CS"/>
</dbReference>
<organism evidence="9 10">
    <name type="scientific">Blepharisma stoltei</name>
    <dbReference type="NCBI Taxonomy" id="1481888"/>
    <lineage>
        <taxon>Eukaryota</taxon>
        <taxon>Sar</taxon>
        <taxon>Alveolata</taxon>
        <taxon>Ciliophora</taxon>
        <taxon>Postciliodesmatophora</taxon>
        <taxon>Heterotrichea</taxon>
        <taxon>Heterotrichida</taxon>
        <taxon>Blepharismidae</taxon>
        <taxon>Blepharisma</taxon>
    </lineage>
</organism>
<dbReference type="CDD" id="cd19756">
    <property type="entry name" value="Bbox2"/>
    <property type="match status" value="1"/>
</dbReference>
<dbReference type="PROSITE" id="PS00518">
    <property type="entry name" value="ZF_RING_1"/>
    <property type="match status" value="1"/>
</dbReference>
<evidence type="ECO:0008006" key="11">
    <source>
        <dbReference type="Google" id="ProtNLM"/>
    </source>
</evidence>
<dbReference type="InterPro" id="IPR001611">
    <property type="entry name" value="Leu-rich_rpt"/>
</dbReference>
<dbReference type="InterPro" id="IPR027370">
    <property type="entry name" value="Znf-RING_euk"/>
</dbReference>
<sequence>MDIEDLCCGICQQNFDSTQREPRMLQCGHSFCSLCLQELFGRGIKSCPEDSTAFNVSSVEELPKNFALLKFLTKTVPKVDNKLCINHKKILEYICIQDKVKVCASCALFGQHRGHEIKPLDDMVQEITMRAELLLDMLQIIEKSQSSVMDKDVKIRLEQVFDLYKNKKIFIEKEIKDGFARLRSNINELEKAAVSTMQKNFEYIESNIVNIRDIPKLIDSQTIAWKDRVKEKLGKFTRQTEDPTYVALDILDNSGEDLFQQGEKLIVDLEGLKDIQIEPLEETVNELSVQFSDSQLVNICKVKPSGRSPSTPRSEKKHPSKPEEFKSIDEEDLDGDLIPQFNEEMFNQALDVLKYNTSEIADFSNAGDLGDKAAIIATYLVNNTNLKSLKLVKNSISDSAAIEIFRALQENFSLQSLHLSQNPLGTEALDELIEMLNVNTTLRDIYLIGNQKMSPEYKSNFAQMSSRFRKIYT</sequence>
<feature type="region of interest" description="Disordered" evidence="6">
    <location>
        <begin position="302"/>
        <end position="329"/>
    </location>
</feature>
<dbReference type="SMART" id="SM00336">
    <property type="entry name" value="BBOX"/>
    <property type="match status" value="1"/>
</dbReference>
<evidence type="ECO:0000256" key="6">
    <source>
        <dbReference type="SAM" id="MobiDB-lite"/>
    </source>
</evidence>
<name>A0AAU9IX78_9CILI</name>
<dbReference type="InterPro" id="IPR013083">
    <property type="entry name" value="Znf_RING/FYVE/PHD"/>
</dbReference>
<proteinExistence type="predicted"/>
<dbReference type="PROSITE" id="PS50089">
    <property type="entry name" value="ZF_RING_2"/>
    <property type="match status" value="1"/>
</dbReference>
<keyword evidence="1" id="KW-0479">Metal-binding</keyword>
<dbReference type="AlphaFoldDB" id="A0AAU9IX78"/>